<dbReference type="PANTHER" id="PTHR48104">
    <property type="entry name" value="METACASPASE-4"/>
    <property type="match status" value="1"/>
</dbReference>
<proteinExistence type="inferred from homology"/>
<dbReference type="Proteomes" id="UP000813824">
    <property type="component" value="Unassembled WGS sequence"/>
</dbReference>
<protein>
    <recommendedName>
        <fullName evidence="2">Peptidase C14 caspase domain-containing protein</fullName>
    </recommendedName>
</protein>
<dbReference type="EMBL" id="JAEVFJ010000039">
    <property type="protein sequence ID" value="KAH8088972.1"/>
    <property type="molecule type" value="Genomic_DNA"/>
</dbReference>
<sequence>MGRTIWALLVSIEKYADPSWPHVKGASRDTERLRAYFEALSSSSSSTTSSSTTTTTTTTTTAPTIMTLTESRATRAGIIDAFRTHLIENERIRTGDALVFAFSGHGSRSPAPDGWAVVVDTSQSPSVSGSESEEESEEEIAAMLEMIIPYDEGTPDPKTGLPVCGIPDRTLGALLDRAEARHGDNITVILDCCHSGHGTRAGNSSTDDEENPFQVRGLDPGLVTPLRPGVDSILWQYDEKKKKKTRGGSHVLLAACGPHEQALGDKHGGLLTTYLLSALQDGSVRPRTYVEVMKHVNRSVDALRARWPRYVTQHGQCEGVRRERVVWEDTVVDPRLFKVTGVGKGTCRVWAGEVQGVRVGTAFEVYVLDGEMKRAGTVGRAVAREVFGTYCVATGVEVGKGEHRASVLEAAYGLRFCVAGTASGLMASVEAKLGEDVSAVLQRVEEEEEADLVLAVDGEGVTFIRRDVMLRDLASRPPRLTADELEDADLPAILLGIARFNFYLAHSSHTRPYAGDVALELHVLEPDADHDELDGSPLTRARKLARRVPFHDGEAVVAESEDEYAFVVRNHGAVALFPHIVYFDPGTYEIQAWYGPFEAEKPTLLPRSSLQVGASPEHRTPFSFYLREGEMVDSSFIRLFLLDAEAQMGFIEQRPLMGWDGEGARVVLGRKRGSAAEPGTEVAAGWDAITVKITCVYK</sequence>
<feature type="domain" description="Peptidase C14 caspase" evidence="2">
    <location>
        <begin position="6"/>
        <end position="301"/>
    </location>
</feature>
<dbReference type="InterPro" id="IPR011600">
    <property type="entry name" value="Pept_C14_caspase"/>
</dbReference>
<dbReference type="Pfam" id="PF00656">
    <property type="entry name" value="Peptidase_C14"/>
    <property type="match status" value="1"/>
</dbReference>
<evidence type="ECO:0000313" key="3">
    <source>
        <dbReference type="EMBL" id="KAH8088972.1"/>
    </source>
</evidence>
<comment type="caution">
    <text evidence="3">The sequence shown here is derived from an EMBL/GenBank/DDBJ whole genome shotgun (WGS) entry which is preliminary data.</text>
</comment>
<organism evidence="3 4">
    <name type="scientific">Cristinia sonorae</name>
    <dbReference type="NCBI Taxonomy" id="1940300"/>
    <lineage>
        <taxon>Eukaryota</taxon>
        <taxon>Fungi</taxon>
        <taxon>Dikarya</taxon>
        <taxon>Basidiomycota</taxon>
        <taxon>Agaricomycotina</taxon>
        <taxon>Agaricomycetes</taxon>
        <taxon>Agaricomycetidae</taxon>
        <taxon>Agaricales</taxon>
        <taxon>Pleurotineae</taxon>
        <taxon>Stephanosporaceae</taxon>
        <taxon>Cristinia</taxon>
    </lineage>
</organism>
<evidence type="ECO:0000313" key="4">
    <source>
        <dbReference type="Proteomes" id="UP000813824"/>
    </source>
</evidence>
<dbReference type="AlphaFoldDB" id="A0A8K0UGH9"/>
<dbReference type="InterPro" id="IPR050452">
    <property type="entry name" value="Metacaspase"/>
</dbReference>
<evidence type="ECO:0000256" key="1">
    <source>
        <dbReference type="ARBA" id="ARBA00009005"/>
    </source>
</evidence>
<reference evidence="3" key="1">
    <citation type="journal article" date="2021" name="New Phytol.">
        <title>Evolutionary innovations through gain and loss of genes in the ectomycorrhizal Boletales.</title>
        <authorList>
            <person name="Wu G."/>
            <person name="Miyauchi S."/>
            <person name="Morin E."/>
            <person name="Kuo A."/>
            <person name="Drula E."/>
            <person name="Varga T."/>
            <person name="Kohler A."/>
            <person name="Feng B."/>
            <person name="Cao Y."/>
            <person name="Lipzen A."/>
            <person name="Daum C."/>
            <person name="Hundley H."/>
            <person name="Pangilinan J."/>
            <person name="Johnson J."/>
            <person name="Barry K."/>
            <person name="LaButti K."/>
            <person name="Ng V."/>
            <person name="Ahrendt S."/>
            <person name="Min B."/>
            <person name="Choi I.G."/>
            <person name="Park H."/>
            <person name="Plett J.M."/>
            <person name="Magnuson J."/>
            <person name="Spatafora J.W."/>
            <person name="Nagy L.G."/>
            <person name="Henrissat B."/>
            <person name="Grigoriev I.V."/>
            <person name="Yang Z.L."/>
            <person name="Xu J."/>
            <person name="Martin F.M."/>
        </authorList>
    </citation>
    <scope>NUCLEOTIDE SEQUENCE</scope>
    <source>
        <strain evidence="3">KKN 215</strain>
    </source>
</reference>
<dbReference type="GO" id="GO:0005737">
    <property type="term" value="C:cytoplasm"/>
    <property type="evidence" value="ECO:0007669"/>
    <property type="project" value="TreeGrafter"/>
</dbReference>
<dbReference type="GO" id="GO:0004197">
    <property type="term" value="F:cysteine-type endopeptidase activity"/>
    <property type="evidence" value="ECO:0007669"/>
    <property type="project" value="InterPro"/>
</dbReference>
<dbReference type="Gene3D" id="3.40.50.1460">
    <property type="match status" value="1"/>
</dbReference>
<accession>A0A8K0UGH9</accession>
<keyword evidence="4" id="KW-1185">Reference proteome</keyword>
<dbReference type="GO" id="GO:0006508">
    <property type="term" value="P:proteolysis"/>
    <property type="evidence" value="ECO:0007669"/>
    <property type="project" value="InterPro"/>
</dbReference>
<evidence type="ECO:0000259" key="2">
    <source>
        <dbReference type="Pfam" id="PF00656"/>
    </source>
</evidence>
<comment type="similarity">
    <text evidence="1">Belongs to the peptidase C14B family.</text>
</comment>
<dbReference type="PANTHER" id="PTHR48104:SF30">
    <property type="entry name" value="METACASPASE-1"/>
    <property type="match status" value="1"/>
</dbReference>
<gene>
    <name evidence="3" type="ORF">BXZ70DRAFT_1011480</name>
</gene>
<name>A0A8K0UGH9_9AGAR</name>
<dbReference type="OrthoDB" id="3223806at2759"/>